<proteinExistence type="inferred from homology"/>
<evidence type="ECO:0000256" key="5">
    <source>
        <dbReference type="ARBA" id="ARBA00023128"/>
    </source>
</evidence>
<dbReference type="InterPro" id="IPR019189">
    <property type="entry name" value="Ribosomal_mL41"/>
</dbReference>
<keyword evidence="4" id="KW-0689">Ribosomal protein</keyword>
<evidence type="ECO:0000256" key="3">
    <source>
        <dbReference type="ARBA" id="ARBA00022946"/>
    </source>
</evidence>
<dbReference type="Proteomes" id="UP001608902">
    <property type="component" value="Unassembled WGS sequence"/>
</dbReference>
<dbReference type="GO" id="GO:0005840">
    <property type="term" value="C:ribosome"/>
    <property type="evidence" value="ECO:0007669"/>
    <property type="project" value="UniProtKB-KW"/>
</dbReference>
<accession>A0ABD6EWT9</accession>
<sequence length="192" mass="22198">MISSISFMPCRNVRSLHAAFFRPPWPFVKTGARGQRKIGPFVVEKHKYPGQNREFPELSPKFQKLNPPQLRNYTEVQPIGYIHPVTGKHVTVPEMVPELVVPDLTAFKLRPYVSFKVDPEIEKRRQSYAQKVKEKGSEEVADLYVLEDQRWPPPKITAKTLFDLYYAPVVRQMYKDGKYDEDDEESSGGEGK</sequence>
<comment type="similarity">
    <text evidence="2">Belongs to the mitochondrion-specific ribosomal protein mL41 family.</text>
</comment>
<dbReference type="GO" id="GO:0005739">
    <property type="term" value="C:mitochondrion"/>
    <property type="evidence" value="ECO:0007669"/>
    <property type="project" value="UniProtKB-SubCell"/>
</dbReference>
<evidence type="ECO:0000313" key="7">
    <source>
        <dbReference type="EMBL" id="MFH4982629.1"/>
    </source>
</evidence>
<organism evidence="7 8">
    <name type="scientific">Gnathostoma spinigerum</name>
    <dbReference type="NCBI Taxonomy" id="75299"/>
    <lineage>
        <taxon>Eukaryota</taxon>
        <taxon>Metazoa</taxon>
        <taxon>Ecdysozoa</taxon>
        <taxon>Nematoda</taxon>
        <taxon>Chromadorea</taxon>
        <taxon>Rhabditida</taxon>
        <taxon>Spirurina</taxon>
        <taxon>Gnathostomatomorpha</taxon>
        <taxon>Gnathostomatoidea</taxon>
        <taxon>Gnathostomatidae</taxon>
        <taxon>Gnathostoma</taxon>
    </lineage>
</organism>
<keyword evidence="8" id="KW-1185">Reference proteome</keyword>
<dbReference type="PANTHER" id="PTHR21338">
    <property type="entry name" value="MITOCHONDRIAL RIBOSOMAL PROTEIN L41"/>
    <property type="match status" value="1"/>
</dbReference>
<dbReference type="AlphaFoldDB" id="A0ABD6EWT9"/>
<evidence type="ECO:0000256" key="2">
    <source>
        <dbReference type="ARBA" id="ARBA00010152"/>
    </source>
</evidence>
<evidence type="ECO:0000256" key="1">
    <source>
        <dbReference type="ARBA" id="ARBA00004173"/>
    </source>
</evidence>
<comment type="caution">
    <text evidence="7">The sequence shown here is derived from an EMBL/GenBank/DDBJ whole genome shotgun (WGS) entry which is preliminary data.</text>
</comment>
<evidence type="ECO:0000256" key="6">
    <source>
        <dbReference type="ARBA" id="ARBA00023274"/>
    </source>
</evidence>
<keyword evidence="5" id="KW-0496">Mitochondrion</keyword>
<name>A0ABD6EWT9_9BILA</name>
<comment type="subcellular location">
    <subcellularLocation>
        <location evidence="1">Mitochondrion</location>
    </subcellularLocation>
</comment>
<keyword evidence="6" id="KW-0687">Ribonucleoprotein</keyword>
<evidence type="ECO:0008006" key="9">
    <source>
        <dbReference type="Google" id="ProtNLM"/>
    </source>
</evidence>
<gene>
    <name evidence="7" type="ORF">AB6A40_009338</name>
</gene>
<dbReference type="Pfam" id="PF09809">
    <property type="entry name" value="MRP-L27"/>
    <property type="match status" value="1"/>
</dbReference>
<reference evidence="7 8" key="1">
    <citation type="submission" date="2024-08" db="EMBL/GenBank/DDBJ databases">
        <title>Gnathostoma spinigerum genome.</title>
        <authorList>
            <person name="Gonzalez-Bertolin B."/>
            <person name="Monzon S."/>
            <person name="Zaballos A."/>
            <person name="Jimenez P."/>
            <person name="Dekumyoy P."/>
            <person name="Varona S."/>
            <person name="Cuesta I."/>
            <person name="Sumanam S."/>
            <person name="Adisakwattana P."/>
            <person name="Gasser R.B."/>
            <person name="Hernandez-Gonzalez A."/>
            <person name="Young N.D."/>
            <person name="Perteguer M.J."/>
        </authorList>
    </citation>
    <scope>NUCLEOTIDE SEQUENCE [LARGE SCALE GENOMIC DNA]</scope>
    <source>
        <strain evidence="7">AL3</strain>
        <tissue evidence="7">Liver</tissue>
    </source>
</reference>
<dbReference type="PANTHER" id="PTHR21338:SF0">
    <property type="entry name" value="LARGE RIBOSOMAL SUBUNIT PROTEIN ML41"/>
    <property type="match status" value="1"/>
</dbReference>
<protein>
    <recommendedName>
        <fullName evidence="9">Mitochondrial ribosomal protein L41</fullName>
    </recommendedName>
</protein>
<dbReference type="EMBL" id="JBGFUD010009736">
    <property type="protein sequence ID" value="MFH4982629.1"/>
    <property type="molecule type" value="Genomic_DNA"/>
</dbReference>
<evidence type="ECO:0000313" key="8">
    <source>
        <dbReference type="Proteomes" id="UP001608902"/>
    </source>
</evidence>
<keyword evidence="3" id="KW-0809">Transit peptide</keyword>
<dbReference type="GO" id="GO:1990904">
    <property type="term" value="C:ribonucleoprotein complex"/>
    <property type="evidence" value="ECO:0007669"/>
    <property type="project" value="UniProtKB-KW"/>
</dbReference>
<evidence type="ECO:0000256" key="4">
    <source>
        <dbReference type="ARBA" id="ARBA00022980"/>
    </source>
</evidence>